<dbReference type="RefSeq" id="WP_057894544.1">
    <property type="nucleotide sequence ID" value="NZ_AYZQ01000003.1"/>
</dbReference>
<proteinExistence type="predicted"/>
<dbReference type="Pfam" id="PF13649">
    <property type="entry name" value="Methyltransf_25"/>
    <property type="match status" value="1"/>
</dbReference>
<keyword evidence="2" id="KW-0830">Ubiquinone</keyword>
<reference evidence="2 3" key="1">
    <citation type="journal article" date="2015" name="Genome Announc.">
        <title>Expanding the biotechnology potential of lactobacilli through comparative genomics of 213 strains and associated genera.</title>
        <authorList>
            <person name="Sun Z."/>
            <person name="Harris H.M."/>
            <person name="McCann A."/>
            <person name="Guo C."/>
            <person name="Argimon S."/>
            <person name="Zhang W."/>
            <person name="Yang X."/>
            <person name="Jeffery I.B."/>
            <person name="Cooney J.C."/>
            <person name="Kagawa T.F."/>
            <person name="Liu W."/>
            <person name="Song Y."/>
            <person name="Salvetti E."/>
            <person name="Wrobel A."/>
            <person name="Rasinkangas P."/>
            <person name="Parkhill J."/>
            <person name="Rea M.C."/>
            <person name="O'Sullivan O."/>
            <person name="Ritari J."/>
            <person name="Douillard F.P."/>
            <person name="Paul Ross R."/>
            <person name="Yang R."/>
            <person name="Briner A.E."/>
            <person name="Felis G.E."/>
            <person name="de Vos W.M."/>
            <person name="Barrangou R."/>
            <person name="Klaenhammer T.R."/>
            <person name="Caufield P.W."/>
            <person name="Cui Y."/>
            <person name="Zhang H."/>
            <person name="O'Toole P.W."/>
        </authorList>
    </citation>
    <scope>NUCLEOTIDE SEQUENCE [LARGE SCALE GENOMIC DNA]</scope>
    <source>
        <strain evidence="2 3">DSM 23927</strain>
    </source>
</reference>
<dbReference type="OrthoDB" id="2287745at2"/>
<dbReference type="CDD" id="cd02440">
    <property type="entry name" value="AdoMet_MTases"/>
    <property type="match status" value="1"/>
</dbReference>
<dbReference type="SUPFAM" id="SSF53335">
    <property type="entry name" value="S-adenosyl-L-methionine-dependent methyltransferases"/>
    <property type="match status" value="1"/>
</dbReference>
<evidence type="ECO:0000313" key="2">
    <source>
        <dbReference type="EMBL" id="KRM71592.1"/>
    </source>
</evidence>
<accession>A0A0R2AW23</accession>
<gene>
    <name evidence="2" type="ORF">FC34_GL001246</name>
</gene>
<dbReference type="PATRIC" id="fig|1423727.3.peg.1267"/>
<dbReference type="STRING" id="1423727.FC34_GL001246"/>
<feature type="domain" description="Methyltransferase" evidence="1">
    <location>
        <begin position="44"/>
        <end position="123"/>
    </location>
</feature>
<sequence length="243" mass="27306">MDTPESWDDFAQTYTEIQAESQLPIQSDVVKTLINHHLLPAQSVLDLASGSGRYGLKLAEHATEVTLLDWSTNMLTLAKKAAKKRQLNNITYTTADWHTYRQSADLVFISQLPTLKVTDLPRISQLSRQAVAINHQTRQDDHLLAEGAAWLGIPVPPVYQADANLMADYRAWLQATNQPFKRQVFTYHRTEAVTIADLVPEFDVPLGVNQVAAMAQALTGDKDPHQPVDDVIDYQFELLTWLT</sequence>
<name>A0A0R2AW23_9LACO</name>
<dbReference type="Proteomes" id="UP000051672">
    <property type="component" value="Unassembled WGS sequence"/>
</dbReference>
<keyword evidence="3" id="KW-1185">Reference proteome</keyword>
<dbReference type="GO" id="GO:0008168">
    <property type="term" value="F:methyltransferase activity"/>
    <property type="evidence" value="ECO:0007669"/>
    <property type="project" value="UniProtKB-KW"/>
</dbReference>
<organism evidence="2 3">
    <name type="scientific">Lacticaseibacillus brantae DSM 23927</name>
    <dbReference type="NCBI Taxonomy" id="1423727"/>
    <lineage>
        <taxon>Bacteria</taxon>
        <taxon>Bacillati</taxon>
        <taxon>Bacillota</taxon>
        <taxon>Bacilli</taxon>
        <taxon>Lactobacillales</taxon>
        <taxon>Lactobacillaceae</taxon>
        <taxon>Lacticaseibacillus</taxon>
    </lineage>
</organism>
<dbReference type="GO" id="GO:0032259">
    <property type="term" value="P:methylation"/>
    <property type="evidence" value="ECO:0007669"/>
    <property type="project" value="UniProtKB-KW"/>
</dbReference>
<keyword evidence="2" id="KW-0808">Transferase</keyword>
<evidence type="ECO:0000259" key="1">
    <source>
        <dbReference type="Pfam" id="PF13649"/>
    </source>
</evidence>
<dbReference type="InterPro" id="IPR029063">
    <property type="entry name" value="SAM-dependent_MTases_sf"/>
</dbReference>
<keyword evidence="2" id="KW-0489">Methyltransferase</keyword>
<dbReference type="AlphaFoldDB" id="A0A0R2AW23"/>
<dbReference type="InterPro" id="IPR041698">
    <property type="entry name" value="Methyltransf_25"/>
</dbReference>
<protein>
    <submittedName>
        <fullName evidence="2">Methylase for ubiquinone menaquinone biosynthesis</fullName>
    </submittedName>
</protein>
<comment type="caution">
    <text evidence="2">The sequence shown here is derived from an EMBL/GenBank/DDBJ whole genome shotgun (WGS) entry which is preliminary data.</text>
</comment>
<evidence type="ECO:0000313" key="3">
    <source>
        <dbReference type="Proteomes" id="UP000051672"/>
    </source>
</evidence>
<dbReference type="EMBL" id="AYZQ01000003">
    <property type="protein sequence ID" value="KRM71592.1"/>
    <property type="molecule type" value="Genomic_DNA"/>
</dbReference>
<dbReference type="Gene3D" id="3.40.50.150">
    <property type="entry name" value="Vaccinia Virus protein VP39"/>
    <property type="match status" value="1"/>
</dbReference>